<dbReference type="EnsemblMetazoa" id="XM_030983635">
    <property type="protein sequence ID" value="XP_030839495"/>
    <property type="gene ID" value="LOC105444870"/>
</dbReference>
<keyword evidence="5 13" id="KW-0812">Transmembrane</keyword>
<evidence type="ECO:0000256" key="8">
    <source>
        <dbReference type="ARBA" id="ARBA00023157"/>
    </source>
</evidence>
<keyword evidence="10" id="KW-0325">Glycoprotein</keyword>
<dbReference type="OMA" id="MAVYING"/>
<dbReference type="GeneID" id="105444870"/>
<dbReference type="PANTHER" id="PTHR11923">
    <property type="entry name" value="SCAVENGER RECEPTOR CLASS B TYPE-1 SR-B1"/>
    <property type="match status" value="1"/>
</dbReference>
<dbReference type="Proteomes" id="UP000007110">
    <property type="component" value="Unassembled WGS sequence"/>
</dbReference>
<accession>A0A7M7NRJ7</accession>
<proteinExistence type="inferred from homology"/>
<evidence type="ECO:0000256" key="13">
    <source>
        <dbReference type="SAM" id="Phobius"/>
    </source>
</evidence>
<evidence type="ECO:0000256" key="2">
    <source>
        <dbReference type="ARBA" id="ARBA00004651"/>
    </source>
</evidence>
<dbReference type="KEGG" id="spu:105444870"/>
<dbReference type="InterPro" id="IPR005428">
    <property type="entry name" value="CD36/SCARB1/SNMP1"/>
</dbReference>
<dbReference type="OrthoDB" id="514335at2759"/>
<dbReference type="GO" id="GO:0016020">
    <property type="term" value="C:membrane"/>
    <property type="evidence" value="ECO:0000318"/>
    <property type="project" value="GO_Central"/>
</dbReference>
<evidence type="ECO:0000256" key="4">
    <source>
        <dbReference type="ARBA" id="ARBA00022475"/>
    </source>
</evidence>
<evidence type="ECO:0000256" key="1">
    <source>
        <dbReference type="ARBA" id="ARBA00004189"/>
    </source>
</evidence>
<keyword evidence="9" id="KW-0675">Receptor</keyword>
<evidence type="ECO:0000256" key="10">
    <source>
        <dbReference type="ARBA" id="ARBA00023180"/>
    </source>
</evidence>
<keyword evidence="15" id="KW-1185">Reference proteome</keyword>
<dbReference type="InParanoid" id="A0A7M7NRJ7"/>
<keyword evidence="8" id="KW-1015">Disulfide bond</keyword>
<sequence length="563" mass="64174">MHMMEDDDDDSSFECDADMAPLIKRPLDDIEQNLTKDGVKRKCTPRLVVCHAFLLLMALALIFTGLLFLPWSVESMYGYVIHHVFVLDPNSRFFPEWQQPSLPIYQSVYFFDIQNPDDLIKGQRPKVVEKGPYVYRMELARDNVTFHDNDTVSFLLRYRYFFDEDRSVGPETDTVTAINSPLLTTAHIMKNYQFLVRTAIRGLLYELDERVIVTRTISEMMWGYYEPLLVVAKQFQTVPPAFESGRFGYFVGFNTTYVGQFNVFTGKENGSLINHIERVDGKKNLPFWWSDEANEIAESTDGSLYHPNVEKTDTLQMYQPPLCRSVSYDFVKDSSYEGIPLLKFSLSPSTYMNATAFPPNEGFCSGQRELCGPSGVMRQDPCHFGSPVAISNPHFLGGQQTLFDDVDGLSPNSSLHDSYMEVEPKTGIPFVMKFRVQINMFVKPVGGIRETEEIREMYLPLLWIEQSVEANDQIVADFKLGFVELWNIIVGLEWLLFSIGIIILLVLLVKTARMAGKSSDAEKDIEFLSSRDALGSLCVNQDRCSELWARSGARKDQDLLGLV</sequence>
<dbReference type="PANTHER" id="PTHR11923:SF110">
    <property type="entry name" value="SCAVENGER RECEPTOR CLASS B MEMBER 1"/>
    <property type="match status" value="1"/>
</dbReference>
<feature type="transmembrane region" description="Helical" evidence="13">
    <location>
        <begin position="48"/>
        <end position="71"/>
    </location>
</feature>
<organism evidence="14 15">
    <name type="scientific">Strongylocentrotus purpuratus</name>
    <name type="common">Purple sea urchin</name>
    <dbReference type="NCBI Taxonomy" id="7668"/>
    <lineage>
        <taxon>Eukaryota</taxon>
        <taxon>Metazoa</taxon>
        <taxon>Echinodermata</taxon>
        <taxon>Eleutherozoa</taxon>
        <taxon>Echinozoa</taxon>
        <taxon>Echinoidea</taxon>
        <taxon>Euechinoidea</taxon>
        <taxon>Echinacea</taxon>
        <taxon>Camarodonta</taxon>
        <taxon>Echinidea</taxon>
        <taxon>Strongylocentrotidae</taxon>
        <taxon>Strongylocentrotus</taxon>
    </lineage>
</organism>
<keyword evidence="7 13" id="KW-0472">Membrane</keyword>
<dbReference type="GO" id="GO:0005901">
    <property type="term" value="C:caveola"/>
    <property type="evidence" value="ECO:0007669"/>
    <property type="project" value="UniProtKB-SubCell"/>
</dbReference>
<reference evidence="15" key="1">
    <citation type="submission" date="2015-02" db="EMBL/GenBank/DDBJ databases">
        <title>Genome sequencing for Strongylocentrotus purpuratus.</title>
        <authorList>
            <person name="Murali S."/>
            <person name="Liu Y."/>
            <person name="Vee V."/>
            <person name="English A."/>
            <person name="Wang M."/>
            <person name="Skinner E."/>
            <person name="Han Y."/>
            <person name="Muzny D.M."/>
            <person name="Worley K.C."/>
            <person name="Gibbs R.A."/>
        </authorList>
    </citation>
    <scope>NUCLEOTIDE SEQUENCE</scope>
</reference>
<comment type="subcellular location">
    <subcellularLocation>
        <location evidence="2">Cell membrane</location>
        <topology evidence="2">Multi-pass membrane protein</topology>
    </subcellularLocation>
    <subcellularLocation>
        <location evidence="1">Membrane</location>
        <location evidence="1">Caveola</location>
        <topology evidence="1">Multi-pass membrane protein</topology>
    </subcellularLocation>
</comment>
<dbReference type="AlphaFoldDB" id="A0A7M7NRJ7"/>
<protein>
    <recommendedName>
        <fullName evidence="11">Scavenger receptor class B member 1</fullName>
    </recommendedName>
    <alternativeName>
        <fullName evidence="12">SR-BI</fullName>
    </alternativeName>
</protein>
<dbReference type="GO" id="GO:0005044">
    <property type="term" value="F:scavenger receptor activity"/>
    <property type="evidence" value="ECO:0000318"/>
    <property type="project" value="GO_Central"/>
</dbReference>
<evidence type="ECO:0000256" key="11">
    <source>
        <dbReference type="ARBA" id="ARBA00040821"/>
    </source>
</evidence>
<name>A0A7M7NRJ7_STRPU</name>
<evidence type="ECO:0000256" key="6">
    <source>
        <dbReference type="ARBA" id="ARBA00022989"/>
    </source>
</evidence>
<evidence type="ECO:0000256" key="9">
    <source>
        <dbReference type="ARBA" id="ARBA00023170"/>
    </source>
</evidence>
<evidence type="ECO:0000256" key="7">
    <source>
        <dbReference type="ARBA" id="ARBA00023136"/>
    </source>
</evidence>
<keyword evidence="6 13" id="KW-1133">Transmembrane helix</keyword>
<evidence type="ECO:0000256" key="5">
    <source>
        <dbReference type="ARBA" id="ARBA00022692"/>
    </source>
</evidence>
<evidence type="ECO:0000313" key="14">
    <source>
        <dbReference type="EnsemblMetazoa" id="XP_030839495"/>
    </source>
</evidence>
<keyword evidence="4" id="KW-1003">Cell membrane</keyword>
<dbReference type="PRINTS" id="PR01610">
    <property type="entry name" value="CD36ANTIGEN"/>
</dbReference>
<evidence type="ECO:0000313" key="15">
    <source>
        <dbReference type="Proteomes" id="UP000007110"/>
    </source>
</evidence>
<comment type="similarity">
    <text evidence="3">Belongs to the CD36 family.</text>
</comment>
<dbReference type="Pfam" id="PF01130">
    <property type="entry name" value="CD36"/>
    <property type="match status" value="1"/>
</dbReference>
<reference evidence="14" key="2">
    <citation type="submission" date="2021-01" db="UniProtKB">
        <authorList>
            <consortium name="EnsemblMetazoa"/>
        </authorList>
    </citation>
    <scope>IDENTIFICATION</scope>
</reference>
<dbReference type="InterPro" id="IPR002159">
    <property type="entry name" value="CD36_fam"/>
</dbReference>
<evidence type="ECO:0000256" key="12">
    <source>
        <dbReference type="ARBA" id="ARBA00042244"/>
    </source>
</evidence>
<dbReference type="RefSeq" id="XP_030839495.1">
    <property type="nucleotide sequence ID" value="XM_030983635.1"/>
</dbReference>
<dbReference type="PRINTS" id="PR01609">
    <property type="entry name" value="CD36FAMILY"/>
</dbReference>
<feature type="transmembrane region" description="Helical" evidence="13">
    <location>
        <begin position="485"/>
        <end position="509"/>
    </location>
</feature>
<evidence type="ECO:0000256" key="3">
    <source>
        <dbReference type="ARBA" id="ARBA00010532"/>
    </source>
</evidence>